<reference evidence="2 3" key="1">
    <citation type="submission" date="2019-04" db="EMBL/GenBank/DDBJ databases">
        <title>High contiguity whole genome sequence and gene annotation resource for two Venturia nashicola isolates.</title>
        <authorList>
            <person name="Prokchorchik M."/>
            <person name="Won K."/>
            <person name="Lee Y."/>
            <person name="Choi E.D."/>
            <person name="Segonzac C."/>
            <person name="Sohn K.H."/>
        </authorList>
    </citation>
    <scope>NUCLEOTIDE SEQUENCE [LARGE SCALE GENOMIC DNA]</scope>
    <source>
        <strain evidence="2 3">PRI2</strain>
    </source>
</reference>
<proteinExistence type="predicted"/>
<feature type="compositionally biased region" description="Low complexity" evidence="1">
    <location>
        <begin position="170"/>
        <end position="185"/>
    </location>
</feature>
<evidence type="ECO:0000256" key="1">
    <source>
        <dbReference type="SAM" id="MobiDB-lite"/>
    </source>
</evidence>
<comment type="caution">
    <text evidence="2">The sequence shown here is derived from an EMBL/GenBank/DDBJ whole genome shotgun (WGS) entry which is preliminary data.</text>
</comment>
<evidence type="ECO:0000313" key="2">
    <source>
        <dbReference type="EMBL" id="TID26858.1"/>
    </source>
</evidence>
<dbReference type="OrthoDB" id="3915284at2759"/>
<sequence>MGVDRALRDLIADIDQLSKLYRQLSNVPQQVQQLFTDLANARQLLCLSITQLAATTLEIDPSHDFFTGKPFSRFRATLLDLELFLDPHYQLHQSGPQSEIRNAIPWVVRDDEQTHATCEAFQHHLVRLERDCQDFFSLLQASPRARSSVEHAVSQAPSPVLAPSEYSIDSGTSTPSSSRRSSTTRVPDHLKSEEQRIFDRFLAQYSGSIIAGSKRKRPSRERRKRPEEPTDTLAAISKFLPHPIPSPNVDFAISASPSPRLFPLLNGSHPPWVFDDIRNSLPTLPGAQPAPAYEKGRGKQPIQPALDDAGPAGVGSDSSNSSGSFRSMASREGSIFTVASRDRAFEEGTTKVWFRKGSQLQILPIQHIEVRRLDRIRGEGIVVVSKTPSGQDVLDDLWMPSLGTNSCPFLENAEVASTFQRRDKSANFVVCFAPHPEHHPQYSFSSRDDCWDFMQAIADKSLCASLDVESIKSACTHGHAAEGGCATIQVWEDDALGLKTIKLFRNKNELAKQKVIDINVNCLRMPKKEKGTGKLVVDFRDSKDGFTSEMKYLKIGFSNADAEEGFLCQVGFRSLLS</sequence>
<keyword evidence="3" id="KW-1185">Reference proteome</keyword>
<feature type="region of interest" description="Disordered" evidence="1">
    <location>
        <begin position="150"/>
        <end position="190"/>
    </location>
</feature>
<feature type="region of interest" description="Disordered" evidence="1">
    <location>
        <begin position="283"/>
        <end position="327"/>
    </location>
</feature>
<organism evidence="2 3">
    <name type="scientific">Venturia nashicola</name>
    <dbReference type="NCBI Taxonomy" id="86259"/>
    <lineage>
        <taxon>Eukaryota</taxon>
        <taxon>Fungi</taxon>
        <taxon>Dikarya</taxon>
        <taxon>Ascomycota</taxon>
        <taxon>Pezizomycotina</taxon>
        <taxon>Dothideomycetes</taxon>
        <taxon>Pleosporomycetidae</taxon>
        <taxon>Venturiales</taxon>
        <taxon>Venturiaceae</taxon>
        <taxon>Venturia</taxon>
    </lineage>
</organism>
<accession>A0A4Z1PBV3</accession>
<dbReference type="AlphaFoldDB" id="A0A4Z1PBV3"/>
<name>A0A4Z1PBV3_9PEZI</name>
<gene>
    <name evidence="2" type="ORF">E6O75_ATG01351</name>
</gene>
<feature type="compositionally biased region" description="Low complexity" evidence="1">
    <location>
        <begin position="316"/>
        <end position="327"/>
    </location>
</feature>
<evidence type="ECO:0000313" key="3">
    <source>
        <dbReference type="Proteomes" id="UP000298493"/>
    </source>
</evidence>
<dbReference type="EMBL" id="SNSC02000002">
    <property type="protein sequence ID" value="TID26858.1"/>
    <property type="molecule type" value="Genomic_DNA"/>
</dbReference>
<feature type="region of interest" description="Disordered" evidence="1">
    <location>
        <begin position="211"/>
        <end position="232"/>
    </location>
</feature>
<protein>
    <submittedName>
        <fullName evidence="2">Uncharacterized protein</fullName>
    </submittedName>
</protein>
<dbReference type="Proteomes" id="UP000298493">
    <property type="component" value="Unassembled WGS sequence"/>
</dbReference>
<feature type="compositionally biased region" description="Basic residues" evidence="1">
    <location>
        <begin position="213"/>
        <end position="223"/>
    </location>
</feature>